<feature type="transmembrane region" description="Helical" evidence="6">
    <location>
        <begin position="286"/>
        <end position="316"/>
    </location>
</feature>
<keyword evidence="2" id="KW-0813">Transport</keyword>
<evidence type="ECO:0000313" key="8">
    <source>
        <dbReference type="Proteomes" id="UP001596447"/>
    </source>
</evidence>
<evidence type="ECO:0000313" key="7">
    <source>
        <dbReference type="EMBL" id="MFC7198963.1"/>
    </source>
</evidence>
<evidence type="ECO:0000256" key="5">
    <source>
        <dbReference type="ARBA" id="ARBA00023136"/>
    </source>
</evidence>
<comment type="caution">
    <text evidence="7">The sequence shown here is derived from an EMBL/GenBank/DDBJ whole genome shotgun (WGS) entry which is preliminary data.</text>
</comment>
<dbReference type="PANTHER" id="PTHR42948">
    <property type="entry name" value="TRANSPORTER"/>
    <property type="match status" value="1"/>
</dbReference>
<keyword evidence="5 6" id="KW-0472">Membrane</keyword>
<dbReference type="GO" id="GO:0016020">
    <property type="term" value="C:membrane"/>
    <property type="evidence" value="ECO:0007669"/>
    <property type="project" value="UniProtKB-SubCell"/>
</dbReference>
<dbReference type="RefSeq" id="WP_279528913.1">
    <property type="nucleotide sequence ID" value="NZ_CP122312.1"/>
</dbReference>
<proteinExistence type="predicted"/>
<feature type="transmembrane region" description="Helical" evidence="6">
    <location>
        <begin position="12"/>
        <end position="29"/>
    </location>
</feature>
<accession>A0ABD5Z198</accession>
<evidence type="ECO:0000256" key="6">
    <source>
        <dbReference type="SAM" id="Phobius"/>
    </source>
</evidence>
<dbReference type="PROSITE" id="PS50267">
    <property type="entry name" value="NA_NEUROTRAN_SYMP_3"/>
    <property type="match status" value="1"/>
</dbReference>
<keyword evidence="4 6" id="KW-1133">Transmembrane helix</keyword>
<feature type="transmembrane region" description="Helical" evidence="6">
    <location>
        <begin position="370"/>
        <end position="391"/>
    </location>
</feature>
<reference evidence="7 8" key="1">
    <citation type="journal article" date="2019" name="Int. J. Syst. Evol. Microbiol.">
        <title>The Global Catalogue of Microorganisms (GCM) 10K type strain sequencing project: providing services to taxonomists for standard genome sequencing and annotation.</title>
        <authorList>
            <consortium name="The Broad Institute Genomics Platform"/>
            <consortium name="The Broad Institute Genome Sequencing Center for Infectious Disease"/>
            <person name="Wu L."/>
            <person name="Ma J."/>
        </authorList>
    </citation>
    <scope>NUCLEOTIDE SEQUENCE [LARGE SCALE GENOMIC DNA]</scope>
    <source>
        <strain evidence="7 8">XZGYJ-43</strain>
    </source>
</reference>
<organism evidence="7 8">
    <name type="scientific">Halospeciosus flavus</name>
    <dbReference type="NCBI Taxonomy" id="3032283"/>
    <lineage>
        <taxon>Archaea</taxon>
        <taxon>Methanobacteriati</taxon>
        <taxon>Methanobacteriota</taxon>
        <taxon>Stenosarchaea group</taxon>
        <taxon>Halobacteria</taxon>
        <taxon>Halobacteriales</taxon>
        <taxon>Halobacteriaceae</taxon>
        <taxon>Halospeciosus</taxon>
    </lineage>
</organism>
<evidence type="ECO:0000256" key="4">
    <source>
        <dbReference type="ARBA" id="ARBA00022989"/>
    </source>
</evidence>
<dbReference type="NCBIfam" id="NF037979">
    <property type="entry name" value="Na_transp"/>
    <property type="match status" value="1"/>
</dbReference>
<dbReference type="CDD" id="cd10336">
    <property type="entry name" value="SLC6sbd_Tyt1-Like"/>
    <property type="match status" value="1"/>
</dbReference>
<dbReference type="Proteomes" id="UP001596447">
    <property type="component" value="Unassembled WGS sequence"/>
</dbReference>
<feature type="transmembrane region" description="Helical" evidence="6">
    <location>
        <begin position="86"/>
        <end position="116"/>
    </location>
</feature>
<dbReference type="SUPFAM" id="SSF161070">
    <property type="entry name" value="SNF-like"/>
    <property type="match status" value="1"/>
</dbReference>
<feature type="transmembrane region" description="Helical" evidence="6">
    <location>
        <begin position="136"/>
        <end position="159"/>
    </location>
</feature>
<evidence type="ECO:0000256" key="1">
    <source>
        <dbReference type="ARBA" id="ARBA00004141"/>
    </source>
</evidence>
<feature type="transmembrane region" description="Helical" evidence="6">
    <location>
        <begin position="218"/>
        <end position="239"/>
    </location>
</feature>
<comment type="subcellular location">
    <subcellularLocation>
        <location evidence="1">Membrane</location>
        <topology evidence="1">Multi-pass membrane protein</topology>
    </subcellularLocation>
</comment>
<name>A0ABD5Z198_9EURY</name>
<protein>
    <submittedName>
        <fullName evidence="7">Sodium-dependent transporter</fullName>
    </submittedName>
</protein>
<dbReference type="InterPro" id="IPR047218">
    <property type="entry name" value="YocR/YhdH-like"/>
</dbReference>
<feature type="transmembrane region" description="Helical" evidence="6">
    <location>
        <begin position="41"/>
        <end position="65"/>
    </location>
</feature>
<feature type="transmembrane region" description="Helical" evidence="6">
    <location>
        <begin position="440"/>
        <end position="461"/>
    </location>
</feature>
<dbReference type="AlphaFoldDB" id="A0ABD5Z198"/>
<dbReference type="EMBL" id="JBHTAR010000011">
    <property type="protein sequence ID" value="MFC7198963.1"/>
    <property type="molecule type" value="Genomic_DNA"/>
</dbReference>
<dbReference type="InterPro" id="IPR000175">
    <property type="entry name" value="Na/ntran_symport"/>
</dbReference>
<dbReference type="Pfam" id="PF00209">
    <property type="entry name" value="SNF"/>
    <property type="match status" value="2"/>
</dbReference>
<dbReference type="InterPro" id="IPR037272">
    <property type="entry name" value="SNS_sf"/>
</dbReference>
<feature type="transmembrane region" description="Helical" evidence="6">
    <location>
        <begin position="171"/>
        <end position="198"/>
    </location>
</feature>
<dbReference type="PRINTS" id="PR00176">
    <property type="entry name" value="NANEUSMPORT"/>
</dbReference>
<keyword evidence="3 6" id="KW-0812">Transmembrane</keyword>
<dbReference type="PANTHER" id="PTHR42948:SF1">
    <property type="entry name" value="TRANSPORTER"/>
    <property type="match status" value="1"/>
</dbReference>
<sequence length="468" mass="48268">MADTRESWQTRLGFILAAVGSAVGLGNIWRFPWMASENGGAAFLVVYLGIVLLVGVPGLLGEFVIGRRSKRNPVGALSSLSDSKGWSAFGHVFVVTAVLLLSFYSVVGGWILRYFGASFTGAYFGNPGAYFSSINYGFEAVAFHVLFLFLTAAIVGFGVKGGIERATKVMMPAIVVLLVGLAAWGLTLDGASAGLAFYLSPDLGYLQTHFLDILPAAAGQALFTLSLGAGTMVTYASYLGEDRSLPVDGTFIAGLNTLVGVLAGFVVFPILFALGSGAGQPGAGAVFVSLAGAFAALPYGQVVAVVFFGVVALAALSSSISMLEIPVSFLVDEYGVSRRKATVAFTGLFLVTGSVNALSAQVFGFVAGTLVNLLLTGGLAGFLLFTGWVLGTDAVAELRSGAGDLGQRLATPWLYAVGVVLPLFLVFTLLSSLLPLLGVQLGTGAVVALAVGVVVVCGVTLRRPQSVL</sequence>
<feature type="transmembrane region" description="Helical" evidence="6">
    <location>
        <begin position="251"/>
        <end position="274"/>
    </location>
</feature>
<feature type="transmembrane region" description="Helical" evidence="6">
    <location>
        <begin position="343"/>
        <end position="364"/>
    </location>
</feature>
<keyword evidence="8" id="KW-1185">Reference proteome</keyword>
<evidence type="ECO:0000256" key="2">
    <source>
        <dbReference type="ARBA" id="ARBA00022448"/>
    </source>
</evidence>
<gene>
    <name evidence="7" type="ORF">ACFQJ9_05955</name>
</gene>
<evidence type="ECO:0000256" key="3">
    <source>
        <dbReference type="ARBA" id="ARBA00022692"/>
    </source>
</evidence>
<feature type="transmembrane region" description="Helical" evidence="6">
    <location>
        <begin position="412"/>
        <end position="434"/>
    </location>
</feature>